<keyword evidence="8 12" id="KW-0812">Transmembrane</keyword>
<comment type="caution">
    <text evidence="13">The sequence shown here is derived from an EMBL/GenBank/DDBJ whole genome shotgun (WGS) entry which is preliminary data.</text>
</comment>
<dbReference type="InterPro" id="IPR007078">
    <property type="entry name" value="Haem_export_protD_CcmD"/>
</dbReference>
<dbReference type="EMBL" id="RCNT01000002">
    <property type="protein sequence ID" value="RMA43368.1"/>
    <property type="molecule type" value="Genomic_DNA"/>
</dbReference>
<evidence type="ECO:0000256" key="10">
    <source>
        <dbReference type="ARBA" id="ARBA00022989"/>
    </source>
</evidence>
<comment type="subcellular location">
    <subcellularLocation>
        <location evidence="2 12">Cell inner membrane</location>
        <topology evidence="2 12">Single-pass membrane protein</topology>
    </subcellularLocation>
</comment>
<reference evidence="13 14" key="1">
    <citation type="submission" date="2018-10" db="EMBL/GenBank/DDBJ databases">
        <authorList>
            <person name="Jung H.S."/>
            <person name="Jeon C.O."/>
        </authorList>
    </citation>
    <scope>NUCLEOTIDE SEQUENCE [LARGE SCALE GENOMIC DNA]</scope>
    <source>
        <strain evidence="13 14">MA-7-27</strain>
    </source>
</reference>
<evidence type="ECO:0000313" key="14">
    <source>
        <dbReference type="Proteomes" id="UP000281343"/>
    </source>
</evidence>
<evidence type="ECO:0000256" key="8">
    <source>
        <dbReference type="ARBA" id="ARBA00022692"/>
    </source>
</evidence>
<protein>
    <recommendedName>
        <fullName evidence="4 12">Heme exporter protein D</fullName>
    </recommendedName>
</protein>
<sequence length="52" mass="5897">MMPDLGQYATEVLTAYAGSLALLIAVVVMSVWKARRVQRRLMSVEQRREKSS</sequence>
<evidence type="ECO:0000256" key="2">
    <source>
        <dbReference type="ARBA" id="ARBA00004377"/>
    </source>
</evidence>
<evidence type="ECO:0000256" key="6">
    <source>
        <dbReference type="ARBA" id="ARBA00022475"/>
    </source>
</evidence>
<dbReference type="AlphaFoldDB" id="A0A3L9Y7W6"/>
<evidence type="ECO:0000256" key="1">
    <source>
        <dbReference type="ARBA" id="ARBA00002442"/>
    </source>
</evidence>
<evidence type="ECO:0000256" key="5">
    <source>
        <dbReference type="ARBA" id="ARBA00022448"/>
    </source>
</evidence>
<dbReference type="Pfam" id="PF04995">
    <property type="entry name" value="CcmD"/>
    <property type="match status" value="1"/>
</dbReference>
<evidence type="ECO:0000256" key="7">
    <source>
        <dbReference type="ARBA" id="ARBA00022519"/>
    </source>
</evidence>
<comment type="similarity">
    <text evidence="3 12">Belongs to the CcmD/CycX/HelD family.</text>
</comment>
<evidence type="ECO:0000313" key="13">
    <source>
        <dbReference type="EMBL" id="RMA43368.1"/>
    </source>
</evidence>
<feature type="transmembrane region" description="Helical" evidence="12">
    <location>
        <begin position="12"/>
        <end position="32"/>
    </location>
</feature>
<evidence type="ECO:0000256" key="11">
    <source>
        <dbReference type="ARBA" id="ARBA00023136"/>
    </source>
</evidence>
<gene>
    <name evidence="13" type="primary">ccmD</name>
    <name evidence="13" type="ORF">D9R08_06460</name>
</gene>
<comment type="function">
    <text evidence="1 12">Required for the export of heme to the periplasm for the biogenesis of c-type cytochromes.</text>
</comment>
<proteinExistence type="inferred from homology"/>
<dbReference type="OrthoDB" id="7874534at2"/>
<evidence type="ECO:0000256" key="12">
    <source>
        <dbReference type="RuleBase" id="RU363101"/>
    </source>
</evidence>
<keyword evidence="6 12" id="KW-1003">Cell membrane</keyword>
<keyword evidence="5 12" id="KW-0813">Transport</keyword>
<keyword evidence="10 12" id="KW-1133">Transmembrane helix</keyword>
<dbReference type="NCBIfam" id="TIGR03141">
    <property type="entry name" value="cytochro_ccmD"/>
    <property type="match status" value="1"/>
</dbReference>
<keyword evidence="11 12" id="KW-0472">Membrane</keyword>
<evidence type="ECO:0000256" key="4">
    <source>
        <dbReference type="ARBA" id="ARBA00016461"/>
    </source>
</evidence>
<dbReference type="GO" id="GO:0015886">
    <property type="term" value="P:heme transport"/>
    <property type="evidence" value="ECO:0007669"/>
    <property type="project" value="InterPro"/>
</dbReference>
<evidence type="ECO:0000256" key="3">
    <source>
        <dbReference type="ARBA" id="ARBA00008741"/>
    </source>
</evidence>
<organism evidence="13 14">
    <name type="scientific">Rhodophyticola porphyridii</name>
    <dbReference type="NCBI Taxonomy" id="1852017"/>
    <lineage>
        <taxon>Bacteria</taxon>
        <taxon>Pseudomonadati</taxon>
        <taxon>Pseudomonadota</taxon>
        <taxon>Alphaproteobacteria</taxon>
        <taxon>Rhodobacterales</taxon>
        <taxon>Roseobacteraceae</taxon>
        <taxon>Rhodophyticola</taxon>
    </lineage>
</organism>
<keyword evidence="14" id="KW-1185">Reference proteome</keyword>
<name>A0A3L9Y7W6_9RHOB</name>
<dbReference type="Proteomes" id="UP000281343">
    <property type="component" value="Unassembled WGS sequence"/>
</dbReference>
<keyword evidence="7 12" id="KW-0997">Cell inner membrane</keyword>
<dbReference type="GO" id="GO:0005886">
    <property type="term" value="C:plasma membrane"/>
    <property type="evidence" value="ECO:0007669"/>
    <property type="project" value="UniProtKB-SubCell"/>
</dbReference>
<evidence type="ECO:0000256" key="9">
    <source>
        <dbReference type="ARBA" id="ARBA00022748"/>
    </source>
</evidence>
<accession>A0A3L9Y7W6</accession>
<dbReference type="GO" id="GO:0017004">
    <property type="term" value="P:cytochrome complex assembly"/>
    <property type="evidence" value="ECO:0007669"/>
    <property type="project" value="UniProtKB-KW"/>
</dbReference>
<keyword evidence="9 12" id="KW-0201">Cytochrome c-type biogenesis</keyword>